<evidence type="ECO:0000313" key="2">
    <source>
        <dbReference type="EMBL" id="KAJ4840576.1"/>
    </source>
</evidence>
<dbReference type="Gene3D" id="2.30.240.10">
    <property type="entry name" value="At5g01610-like"/>
    <property type="match status" value="1"/>
</dbReference>
<comment type="caution">
    <text evidence="2">The sequence shown here is derived from an EMBL/GenBank/DDBJ whole genome shotgun (WGS) entry which is preliminary data.</text>
</comment>
<evidence type="ECO:0000313" key="3">
    <source>
        <dbReference type="Proteomes" id="UP001141552"/>
    </source>
</evidence>
<feature type="signal peptide" evidence="1">
    <location>
        <begin position="1"/>
        <end position="31"/>
    </location>
</feature>
<reference evidence="2" key="2">
    <citation type="journal article" date="2023" name="Plants (Basel)">
        <title>Annotation of the Turnera subulata (Passifloraceae) Draft Genome Reveals the S-Locus Evolved after the Divergence of Turneroideae from Passifloroideae in a Stepwise Manner.</title>
        <authorList>
            <person name="Henning P.M."/>
            <person name="Roalson E.H."/>
            <person name="Mir W."/>
            <person name="McCubbin A.G."/>
            <person name="Shore J.S."/>
        </authorList>
    </citation>
    <scope>NUCLEOTIDE SEQUENCE</scope>
    <source>
        <strain evidence="2">F60SS</strain>
    </source>
</reference>
<dbReference type="SUPFAM" id="SSF141562">
    <property type="entry name" value="At5g01610-like"/>
    <property type="match status" value="1"/>
</dbReference>
<dbReference type="InterPro" id="IPR007493">
    <property type="entry name" value="DUF538"/>
</dbReference>
<sequence length="162" mass="17442">MASLGFGISATLSVLYLFSLVFLSVPHPSLSQQPDIHDLFPRVFGLPPGLIPNNVAFYDVDRDSGSFFIKLSWPCSVRIPFPVEYSEEITGNIRYGAVSDLQGVRVLGPVGFAPLTEINVIDNGAGIEFHAGDDTQTLPAFLFQRVPACENEGAAASLKSVV</sequence>
<dbReference type="Pfam" id="PF04398">
    <property type="entry name" value="DUF538"/>
    <property type="match status" value="1"/>
</dbReference>
<dbReference type="PANTHER" id="PTHR31676:SF96">
    <property type="entry name" value="EXPRESSED PROTEIN"/>
    <property type="match status" value="1"/>
</dbReference>
<dbReference type="InterPro" id="IPR036758">
    <property type="entry name" value="At5g01610-like"/>
</dbReference>
<dbReference type="PANTHER" id="PTHR31676">
    <property type="entry name" value="T31J12.3 PROTEIN-RELATED"/>
    <property type="match status" value="1"/>
</dbReference>
<keyword evidence="3" id="KW-1185">Reference proteome</keyword>
<proteinExistence type="predicted"/>
<dbReference type="EMBL" id="JAKUCV010003018">
    <property type="protein sequence ID" value="KAJ4840576.1"/>
    <property type="molecule type" value="Genomic_DNA"/>
</dbReference>
<protein>
    <submittedName>
        <fullName evidence="2">Uncharacterized protein</fullName>
    </submittedName>
</protein>
<feature type="chain" id="PRO_5040138137" evidence="1">
    <location>
        <begin position="32"/>
        <end position="162"/>
    </location>
</feature>
<dbReference type="AlphaFoldDB" id="A0A9Q0G243"/>
<reference evidence="2" key="1">
    <citation type="submission" date="2022-02" db="EMBL/GenBank/DDBJ databases">
        <authorList>
            <person name="Henning P.M."/>
            <person name="McCubbin A.G."/>
            <person name="Shore J.S."/>
        </authorList>
    </citation>
    <scope>NUCLEOTIDE SEQUENCE</scope>
    <source>
        <strain evidence="2">F60SS</strain>
        <tissue evidence="2">Leaves</tissue>
    </source>
</reference>
<keyword evidence="1" id="KW-0732">Signal</keyword>
<accession>A0A9Q0G243</accession>
<evidence type="ECO:0000256" key="1">
    <source>
        <dbReference type="SAM" id="SignalP"/>
    </source>
</evidence>
<name>A0A9Q0G243_9ROSI</name>
<gene>
    <name evidence="2" type="ORF">Tsubulata_006120</name>
</gene>
<organism evidence="2 3">
    <name type="scientific">Turnera subulata</name>
    <dbReference type="NCBI Taxonomy" id="218843"/>
    <lineage>
        <taxon>Eukaryota</taxon>
        <taxon>Viridiplantae</taxon>
        <taxon>Streptophyta</taxon>
        <taxon>Embryophyta</taxon>
        <taxon>Tracheophyta</taxon>
        <taxon>Spermatophyta</taxon>
        <taxon>Magnoliopsida</taxon>
        <taxon>eudicotyledons</taxon>
        <taxon>Gunneridae</taxon>
        <taxon>Pentapetalae</taxon>
        <taxon>rosids</taxon>
        <taxon>fabids</taxon>
        <taxon>Malpighiales</taxon>
        <taxon>Passifloraceae</taxon>
        <taxon>Turnera</taxon>
    </lineage>
</organism>
<dbReference type="OrthoDB" id="896406at2759"/>
<dbReference type="Proteomes" id="UP001141552">
    <property type="component" value="Unassembled WGS sequence"/>
</dbReference>